<dbReference type="EMBL" id="JBHSXL010000009">
    <property type="protein sequence ID" value="MFC6893352.1"/>
    <property type="molecule type" value="Genomic_DNA"/>
</dbReference>
<evidence type="ECO:0000256" key="1">
    <source>
        <dbReference type="SAM" id="Phobius"/>
    </source>
</evidence>
<gene>
    <name evidence="2" type="ORF">ACFQE9_12155</name>
</gene>
<dbReference type="AlphaFoldDB" id="A0ABD5V1A1"/>
<sequence>MTRTVPLAIAAILVVGSISVGASVAGSAPTDVSIRSANASIDQPAPGETFTVTTEVANPQGNGKAVAVTDVYIRKTDSATEYARAEDVGAISPGESIRVPLPVRIDERGEKRLTVHAIGRTENGSPSHARFPLYVDVSEPDDVVLSVADPDEVDPVAGEETEMNVTVSNGGSGAISNARLEVGGDARVENAERVAATVESGAQVTYTYRVTYPDSGTGTLDATLAYDVAGGTTRTANRTITTEVEPATVDADLTTSIGVENGSTVIEATLAEYGNAELRDVRLRAVADGGTVERALLEDVPAEESRTAVLPGDDVPPGEVSIEADYTAAGERRTTSETMRYAPQSASNVVLSGLEFDREESTLVVSGDAANVGSGDARSVRVEVVGSEGVRPVPPNREYFIGAIDASEFGTFELTANASAGVETLPIRVQYAVDGEEFSRIVEVDVGDPGAAEAADSEGSGSGGPPGIGLPALAAVALVAAIGIGAVIWRRRGGSSDESR</sequence>
<evidence type="ECO:0000313" key="3">
    <source>
        <dbReference type="Proteomes" id="UP001596296"/>
    </source>
</evidence>
<name>A0ABD5V1A1_9EURY</name>
<accession>A0ABD5V1A1</accession>
<proteinExistence type="predicted"/>
<keyword evidence="1" id="KW-0472">Membrane</keyword>
<dbReference type="Proteomes" id="UP001596296">
    <property type="component" value="Unassembled WGS sequence"/>
</dbReference>
<organism evidence="2 3">
    <name type="scientific">Halopenitus salinus</name>
    <dbReference type="NCBI Taxonomy" id="1198295"/>
    <lineage>
        <taxon>Archaea</taxon>
        <taxon>Methanobacteriati</taxon>
        <taxon>Methanobacteriota</taxon>
        <taxon>Stenosarchaea group</taxon>
        <taxon>Halobacteria</taxon>
        <taxon>Halobacteriales</taxon>
        <taxon>Haloferacaceae</taxon>
        <taxon>Halopenitus</taxon>
    </lineage>
</organism>
<dbReference type="Gene3D" id="2.60.40.10">
    <property type="entry name" value="Immunoglobulins"/>
    <property type="match status" value="2"/>
</dbReference>
<feature type="transmembrane region" description="Helical" evidence="1">
    <location>
        <begin position="468"/>
        <end position="489"/>
    </location>
</feature>
<keyword evidence="1" id="KW-0812">Transmembrane</keyword>
<dbReference type="PANTHER" id="PTHR35902">
    <property type="entry name" value="S-LAYER DOMAIN-LIKE PROTEIN-RELATED"/>
    <property type="match status" value="1"/>
</dbReference>
<dbReference type="PANTHER" id="PTHR35902:SF6">
    <property type="entry name" value="CONSERVED WITHIN P. AEROPHILUM"/>
    <property type="match status" value="1"/>
</dbReference>
<protein>
    <recommendedName>
        <fullName evidence="4">CARDB domain-containing protein</fullName>
    </recommendedName>
</protein>
<keyword evidence="1" id="KW-1133">Transmembrane helix</keyword>
<evidence type="ECO:0008006" key="4">
    <source>
        <dbReference type="Google" id="ProtNLM"/>
    </source>
</evidence>
<reference evidence="2 3" key="1">
    <citation type="journal article" date="2019" name="Int. J. Syst. Evol. Microbiol.">
        <title>The Global Catalogue of Microorganisms (GCM) 10K type strain sequencing project: providing services to taxonomists for standard genome sequencing and annotation.</title>
        <authorList>
            <consortium name="The Broad Institute Genomics Platform"/>
            <consortium name="The Broad Institute Genome Sequencing Center for Infectious Disease"/>
            <person name="Wu L."/>
            <person name="Ma J."/>
        </authorList>
    </citation>
    <scope>NUCLEOTIDE SEQUENCE [LARGE SCALE GENOMIC DNA]</scope>
    <source>
        <strain evidence="2 3">SKJ47</strain>
    </source>
</reference>
<evidence type="ECO:0000313" key="2">
    <source>
        <dbReference type="EMBL" id="MFC6893352.1"/>
    </source>
</evidence>
<keyword evidence="3" id="KW-1185">Reference proteome</keyword>
<comment type="caution">
    <text evidence="2">The sequence shown here is derived from an EMBL/GenBank/DDBJ whole genome shotgun (WGS) entry which is preliminary data.</text>
</comment>
<dbReference type="RefSeq" id="WP_379744900.1">
    <property type="nucleotide sequence ID" value="NZ_JBHSVN010000001.1"/>
</dbReference>
<dbReference type="InterPro" id="IPR013783">
    <property type="entry name" value="Ig-like_fold"/>
</dbReference>